<protein>
    <submittedName>
        <fullName evidence="13">Fasciclin-like arabinogalactan protein 11</fullName>
    </submittedName>
</protein>
<feature type="non-terminal residue" evidence="13">
    <location>
        <position position="1"/>
    </location>
</feature>
<dbReference type="FunFam" id="2.30.180.10:FF:000009">
    <property type="entry name" value="Fasciclin-like arabinogalactan protein 11"/>
    <property type="match status" value="2"/>
</dbReference>
<keyword evidence="3" id="KW-1003">Cell membrane</keyword>
<evidence type="ECO:0000256" key="2">
    <source>
        <dbReference type="ARBA" id="ARBA00007843"/>
    </source>
</evidence>
<dbReference type="Gene3D" id="2.30.180.10">
    <property type="entry name" value="FAS1 domain"/>
    <property type="match status" value="3"/>
</dbReference>
<dbReference type="GO" id="GO:0009834">
    <property type="term" value="P:plant-type secondary cell wall biogenesis"/>
    <property type="evidence" value="ECO:0007669"/>
    <property type="project" value="UniProtKB-ARBA"/>
</dbReference>
<feature type="region of interest" description="Disordered" evidence="10">
    <location>
        <begin position="279"/>
        <end position="308"/>
    </location>
</feature>
<evidence type="ECO:0000256" key="7">
    <source>
        <dbReference type="ARBA" id="ARBA00023136"/>
    </source>
</evidence>
<dbReference type="SMART" id="SM00554">
    <property type="entry name" value="FAS1"/>
    <property type="match status" value="3"/>
</dbReference>
<comment type="caution">
    <text evidence="13">The sequence shown here is derived from an EMBL/GenBank/DDBJ whole genome shotgun (WGS) entry which is preliminary data.</text>
</comment>
<keyword evidence="6" id="KW-0654">Proteoglycan</keyword>
<feature type="domain" description="FAS1" evidence="12">
    <location>
        <begin position="379"/>
        <end position="523"/>
    </location>
</feature>
<gene>
    <name evidence="13" type="primary">FLA11</name>
    <name evidence="13" type="ORF">CR513_50050</name>
</gene>
<dbReference type="Proteomes" id="UP000257109">
    <property type="component" value="Unassembled WGS sequence"/>
</dbReference>
<keyword evidence="11" id="KW-0812">Transmembrane</keyword>
<reference evidence="13" key="1">
    <citation type="submission" date="2018-05" db="EMBL/GenBank/DDBJ databases">
        <title>Draft genome of Mucuna pruriens seed.</title>
        <authorList>
            <person name="Nnadi N.E."/>
            <person name="Vos R."/>
            <person name="Hasami M.H."/>
            <person name="Devisetty U.K."/>
            <person name="Aguiy J.C."/>
        </authorList>
    </citation>
    <scope>NUCLEOTIDE SEQUENCE [LARGE SCALE GENOMIC DNA]</scope>
    <source>
        <strain evidence="13">JCA_2017</strain>
    </source>
</reference>
<sequence>MYKHTDLLTTELSKETFHLTLKKNTLFRFPYISLPPSIIPTSSTHFKDHPSILTTIPTNKNKIVMMMMMMKKRKHSLLSLSLLLILFSHPTTTLAQSPAAAPTAPATTTTTTAASPAPAPSTPPTDIIRILKKAGGFTTLIRLLQATQVSNQINSQLLTTNGGLTLFAPNDNAFSSLKPGFLNSLNDQQKNELIQFHLLPTFVSVSNFDTLSNPVRTQAGENPDRLALNITSSGGNQVNMTTGIVNVTLGGTVYTDHQLAVYQVDKVLLPRDFFVAKPPAPAPAPEKPKGSKKKSSDSTATPADDAESAATSVKQRNLICFVALLVVAKMKHVLFSLLLLMPFLHSTTTLAQTPSAAPSKAIVPTLPQSPSSDTSDSSPDDIIRILRKAKSFNVLIRLLKTTQLISQINAQLITIKSGGLTIFAPDDGSFSQLKAGYLNSLADNQKIELLQFHILPTYVSSSNFDSLSNPVRTLAGDNPGRLQLNVTAYGNNVNISTGVVNATLTGTVYSDKVLAIYHVDKVLLPLDFFKPKPPAPAPSPATPPKADNDSLSVDGDRVGTSKDSAGACSLISTRGTTLLSLGIALVALVVRLISNWRMKQATLFSFLSLLLLLSTTTLAISPAPAAAPKAPAAKTPKAAAPSPKPLVPTLPQSPDSSSDSVPDDITRILKKAKMFSVLIRLLKTTEIMNNINSQLITAKSGGITILAPDDSAFSNLKAGFLNSLNEGQKIELVQFHILPQFVSSSNFDSLSNPVQTVAGKDPARLPLNVNALGNSVNISTGVVNATVLGVVYSDNKLAIYHVDKVLLPLDFFITNKAPALAPTALAKAPKAAKENSSEDDQDDTKQDQNKSGALSLVSIGGTTLMSLGIALVAVAT</sequence>
<dbReference type="PANTHER" id="PTHR32077:SF81">
    <property type="entry name" value="FASCICLIN-LIKE ARABINOGALACTAN PROTEIN"/>
    <property type="match status" value="1"/>
</dbReference>
<feature type="compositionally biased region" description="Pro residues" evidence="10">
    <location>
        <begin position="534"/>
        <end position="543"/>
    </location>
</feature>
<feature type="domain" description="FAS1" evidence="12">
    <location>
        <begin position="662"/>
        <end position="806"/>
    </location>
</feature>
<dbReference type="EMBL" id="QJKJ01011609">
    <property type="protein sequence ID" value="RDX70680.1"/>
    <property type="molecule type" value="Genomic_DNA"/>
</dbReference>
<keyword evidence="5" id="KW-0732">Signal</keyword>
<dbReference type="Pfam" id="PF02469">
    <property type="entry name" value="Fasciclin"/>
    <property type="match status" value="3"/>
</dbReference>
<feature type="region of interest" description="Disordered" evidence="10">
    <location>
        <begin position="534"/>
        <end position="562"/>
    </location>
</feature>
<dbReference type="InterPro" id="IPR000782">
    <property type="entry name" value="FAS1_domain"/>
</dbReference>
<feature type="domain" description="FAS1" evidence="12">
    <location>
        <begin position="124"/>
        <end position="268"/>
    </location>
</feature>
<evidence type="ECO:0000313" key="13">
    <source>
        <dbReference type="EMBL" id="RDX70680.1"/>
    </source>
</evidence>
<evidence type="ECO:0000313" key="14">
    <source>
        <dbReference type="Proteomes" id="UP000257109"/>
    </source>
</evidence>
<dbReference type="AlphaFoldDB" id="A0A371EXA4"/>
<dbReference type="GO" id="GO:0005886">
    <property type="term" value="C:plasma membrane"/>
    <property type="evidence" value="ECO:0007669"/>
    <property type="project" value="UniProtKB-SubCell"/>
</dbReference>
<feature type="transmembrane region" description="Helical" evidence="11">
    <location>
        <begin position="853"/>
        <end position="875"/>
    </location>
</feature>
<dbReference type="OrthoDB" id="286301at2759"/>
<feature type="non-terminal residue" evidence="13">
    <location>
        <position position="876"/>
    </location>
</feature>
<comment type="similarity">
    <text evidence="2">Belongs to the fasciclin-like AGP family.</text>
</comment>
<keyword evidence="4" id="KW-0336">GPI-anchor</keyword>
<evidence type="ECO:0000256" key="6">
    <source>
        <dbReference type="ARBA" id="ARBA00022974"/>
    </source>
</evidence>
<accession>A0A371EXA4</accession>
<evidence type="ECO:0000256" key="9">
    <source>
        <dbReference type="ARBA" id="ARBA00024686"/>
    </source>
</evidence>
<evidence type="ECO:0000256" key="1">
    <source>
        <dbReference type="ARBA" id="ARBA00004609"/>
    </source>
</evidence>
<evidence type="ECO:0000256" key="10">
    <source>
        <dbReference type="SAM" id="MobiDB-lite"/>
    </source>
</evidence>
<feature type="transmembrane region" description="Helical" evidence="11">
    <location>
        <begin position="601"/>
        <end position="620"/>
    </location>
</feature>
<feature type="region of interest" description="Disordered" evidence="10">
    <location>
        <begin position="828"/>
        <end position="849"/>
    </location>
</feature>
<feature type="region of interest" description="Disordered" evidence="10">
    <location>
        <begin position="626"/>
        <end position="662"/>
    </location>
</feature>
<evidence type="ECO:0000259" key="12">
    <source>
        <dbReference type="PROSITE" id="PS50213"/>
    </source>
</evidence>
<evidence type="ECO:0000256" key="11">
    <source>
        <dbReference type="SAM" id="Phobius"/>
    </source>
</evidence>
<dbReference type="PROSITE" id="PS50213">
    <property type="entry name" value="FAS1"/>
    <property type="match status" value="3"/>
</dbReference>
<dbReference type="SUPFAM" id="SSF82153">
    <property type="entry name" value="FAS1 domain"/>
    <property type="match status" value="3"/>
</dbReference>
<evidence type="ECO:0000256" key="5">
    <source>
        <dbReference type="ARBA" id="ARBA00022729"/>
    </source>
</evidence>
<dbReference type="PANTHER" id="PTHR32077">
    <property type="entry name" value="FASCICLIN-LIKE ARABINOGALACTAN PROTEIN"/>
    <property type="match status" value="1"/>
</dbReference>
<organism evidence="13 14">
    <name type="scientific">Mucuna pruriens</name>
    <name type="common">Velvet bean</name>
    <name type="synonym">Dolichos pruriens</name>
    <dbReference type="NCBI Taxonomy" id="157652"/>
    <lineage>
        <taxon>Eukaryota</taxon>
        <taxon>Viridiplantae</taxon>
        <taxon>Streptophyta</taxon>
        <taxon>Embryophyta</taxon>
        <taxon>Tracheophyta</taxon>
        <taxon>Spermatophyta</taxon>
        <taxon>Magnoliopsida</taxon>
        <taxon>eudicotyledons</taxon>
        <taxon>Gunneridae</taxon>
        <taxon>Pentapetalae</taxon>
        <taxon>rosids</taxon>
        <taxon>fabids</taxon>
        <taxon>Fabales</taxon>
        <taxon>Fabaceae</taxon>
        <taxon>Papilionoideae</taxon>
        <taxon>50 kb inversion clade</taxon>
        <taxon>NPAAA clade</taxon>
        <taxon>indigoferoid/millettioid clade</taxon>
        <taxon>Phaseoleae</taxon>
        <taxon>Mucuna</taxon>
    </lineage>
</organism>
<dbReference type="InterPro" id="IPR045003">
    <property type="entry name" value="FLA_A"/>
</dbReference>
<feature type="compositionally biased region" description="Low complexity" evidence="10">
    <location>
        <begin position="626"/>
        <end position="641"/>
    </location>
</feature>
<feature type="transmembrane region" description="Helical" evidence="11">
    <location>
        <begin position="577"/>
        <end position="594"/>
    </location>
</feature>
<feature type="region of interest" description="Disordered" evidence="10">
    <location>
        <begin position="97"/>
        <end position="125"/>
    </location>
</feature>
<comment type="function">
    <text evidence="9">May be a cell surface adhesion protein.</text>
</comment>
<name>A0A371EXA4_MUCPR</name>
<dbReference type="InterPro" id="IPR036378">
    <property type="entry name" value="FAS1_dom_sf"/>
</dbReference>
<feature type="compositionally biased region" description="Low complexity" evidence="10">
    <location>
        <begin position="97"/>
        <end position="116"/>
    </location>
</feature>
<keyword evidence="14" id="KW-1185">Reference proteome</keyword>
<dbReference type="GO" id="GO:0098552">
    <property type="term" value="C:side of membrane"/>
    <property type="evidence" value="ECO:0007669"/>
    <property type="project" value="UniProtKB-KW"/>
</dbReference>
<evidence type="ECO:0000256" key="3">
    <source>
        <dbReference type="ARBA" id="ARBA00022475"/>
    </source>
</evidence>
<evidence type="ECO:0000256" key="8">
    <source>
        <dbReference type="ARBA" id="ARBA00023180"/>
    </source>
</evidence>
<dbReference type="FunFam" id="2.30.180.10:FF:000006">
    <property type="entry name" value="Fasciclin-like arabinogalactan protein 11"/>
    <property type="match status" value="1"/>
</dbReference>
<proteinExistence type="inferred from homology"/>
<feature type="compositionally biased region" description="Low complexity" evidence="10">
    <location>
        <begin position="364"/>
        <end position="377"/>
    </location>
</feature>
<keyword evidence="4" id="KW-0449">Lipoprotein</keyword>
<evidence type="ECO:0000256" key="4">
    <source>
        <dbReference type="ARBA" id="ARBA00022622"/>
    </source>
</evidence>
<keyword evidence="8" id="KW-0325">Glycoprotein</keyword>
<keyword evidence="7 11" id="KW-0472">Membrane</keyword>
<dbReference type="STRING" id="157652.A0A371EXA4"/>
<keyword evidence="11" id="KW-1133">Transmembrane helix</keyword>
<comment type="subcellular location">
    <subcellularLocation>
        <location evidence="1">Cell membrane</location>
        <topology evidence="1">Lipid-anchor</topology>
        <topology evidence="1">GPI-anchor</topology>
    </subcellularLocation>
</comment>
<feature type="region of interest" description="Disordered" evidence="10">
    <location>
        <begin position="360"/>
        <end position="379"/>
    </location>
</feature>